<reference evidence="5" key="1">
    <citation type="submission" date="2016-11" db="EMBL/GenBank/DDBJ databases">
        <authorList>
            <person name="Shukria A."/>
            <person name="Stevens D.C."/>
        </authorList>
    </citation>
    <scope>NUCLEOTIDE SEQUENCE [LARGE SCALE GENOMIC DNA]</scope>
    <source>
        <strain evidence="5">Cbfe23</strain>
    </source>
</reference>
<gene>
    <name evidence="4" type="ORF">BON30_03105</name>
</gene>
<dbReference type="Pfam" id="PF15648">
    <property type="entry name" value="Tox-REase-5"/>
    <property type="match status" value="1"/>
</dbReference>
<reference evidence="4 5" key="2">
    <citation type="submission" date="2016-12" db="EMBL/GenBank/DDBJ databases">
        <title>Draft Genome Sequence of Cystobacter ferrugineus Strain Cbfe23.</title>
        <authorList>
            <person name="Akbar S."/>
            <person name="Dowd S.E."/>
            <person name="Stevens D.C."/>
        </authorList>
    </citation>
    <scope>NUCLEOTIDE SEQUENCE [LARGE SCALE GENOMIC DNA]</scope>
    <source>
        <strain evidence="4 5">Cbfe23</strain>
    </source>
</reference>
<dbReference type="EMBL" id="MPIN01000001">
    <property type="protein sequence ID" value="OJH42216.1"/>
    <property type="molecule type" value="Genomic_DNA"/>
</dbReference>
<dbReference type="STRING" id="83449.BON30_03105"/>
<dbReference type="Proteomes" id="UP000182229">
    <property type="component" value="Unassembled WGS sequence"/>
</dbReference>
<name>A0A1L9BJ32_9BACT</name>
<comment type="caution">
    <text evidence="4">The sequence shown here is derived from an EMBL/GenBank/DDBJ whole genome shotgun (WGS) entry which is preliminary data.</text>
</comment>
<evidence type="ECO:0000313" key="4">
    <source>
        <dbReference type="EMBL" id="OJH42216.1"/>
    </source>
</evidence>
<accession>A0A1L9BJ32</accession>
<evidence type="ECO:0000256" key="2">
    <source>
        <dbReference type="SAM" id="SignalP"/>
    </source>
</evidence>
<sequence length="511" mass="55127">MGRREALLALAAVVLLAGCATGAPRGSLTTGFGLHSRASSFHDNSAPQRPEAPLMLGEAAGGSGGFFEGTADSFQVVQEASGLGEEARHPAGAALYLGQARQLLEQLTRTPVTHRNFAARRVLSWLLREVLAGGERVEYADLKWRAERFGWLVMVRPDGSLVTALTGTPLQRLGQLQLVEGQWRVGRLAVGDFYFSSGGVFYPVNEALWRVDVPPLAELGLGRDPLNAALDGAQIALGEMVVAMAQCLLHPIRTVEDLAQLPTTVASLIASSPEYFGRYGAMSREDQIREAARLSTHVLMLLGGGEATLGRMGGLGAELSLTARGELVLSGVALEGGAATATAGMSLGDLSLLHMAGKGRGSTGGASGKKGKSAQTTVTKGPGKWTYKKPTTESQRAREYQEQITGRPAWWVYMIGEVEFDGIRGKELLEAKGPGYCSFFNPDGTPKYWYRNSGKYNQMMDQAEKQWKMARRLGLPLTWHVADAKVAGFLRKEFMRRGWNNTAIHHTSPTR</sequence>
<protein>
    <recommendedName>
        <fullName evidence="3">Tox-REase-5 domain-containing protein</fullName>
    </recommendedName>
</protein>
<dbReference type="InterPro" id="IPR028904">
    <property type="entry name" value="Tox-REase-5_dom"/>
</dbReference>
<proteinExistence type="predicted"/>
<feature type="chain" id="PRO_5012566841" description="Tox-REase-5 domain-containing protein" evidence="2">
    <location>
        <begin position="23"/>
        <end position="511"/>
    </location>
</feature>
<feature type="domain" description="Tox-REase-5" evidence="3">
    <location>
        <begin position="398"/>
        <end position="482"/>
    </location>
</feature>
<dbReference type="AlphaFoldDB" id="A0A1L9BJ32"/>
<evidence type="ECO:0000313" key="5">
    <source>
        <dbReference type="Proteomes" id="UP000182229"/>
    </source>
</evidence>
<keyword evidence="5" id="KW-1185">Reference proteome</keyword>
<feature type="region of interest" description="Disordered" evidence="1">
    <location>
        <begin position="361"/>
        <end position="392"/>
    </location>
</feature>
<evidence type="ECO:0000259" key="3">
    <source>
        <dbReference type="Pfam" id="PF15648"/>
    </source>
</evidence>
<organism evidence="4 5">
    <name type="scientific">Cystobacter ferrugineus</name>
    <dbReference type="NCBI Taxonomy" id="83449"/>
    <lineage>
        <taxon>Bacteria</taxon>
        <taxon>Pseudomonadati</taxon>
        <taxon>Myxococcota</taxon>
        <taxon>Myxococcia</taxon>
        <taxon>Myxococcales</taxon>
        <taxon>Cystobacterineae</taxon>
        <taxon>Archangiaceae</taxon>
        <taxon>Cystobacter</taxon>
    </lineage>
</organism>
<keyword evidence="2" id="KW-0732">Signal</keyword>
<feature type="signal peptide" evidence="2">
    <location>
        <begin position="1"/>
        <end position="22"/>
    </location>
</feature>
<dbReference type="RefSeq" id="WP_071896305.1">
    <property type="nucleotide sequence ID" value="NZ_MPIN01000001.1"/>
</dbReference>
<dbReference type="PROSITE" id="PS51257">
    <property type="entry name" value="PROKAR_LIPOPROTEIN"/>
    <property type="match status" value="1"/>
</dbReference>
<evidence type="ECO:0000256" key="1">
    <source>
        <dbReference type="SAM" id="MobiDB-lite"/>
    </source>
</evidence>